<dbReference type="KEGG" id="ffo:FFONT_1163"/>
<dbReference type="Proteomes" id="UP000007391">
    <property type="component" value="Chromosome"/>
</dbReference>
<dbReference type="EMBL" id="CP003423">
    <property type="protein sequence ID" value="AFH43151.1"/>
    <property type="molecule type" value="Genomic_DNA"/>
</dbReference>
<dbReference type="eggNOG" id="arCOG06100">
    <property type="taxonomic scope" value="Archaea"/>
</dbReference>
<dbReference type="AlphaFoldDB" id="I0A2E4"/>
<keyword evidence="2" id="KW-1185">Reference proteome</keyword>
<name>I0A2E4_FERFK</name>
<reference evidence="2" key="1">
    <citation type="submission" date="2012-03" db="EMBL/GenBank/DDBJ databases">
        <title>Fervidicoccus fontis complete genome analysis confirms its distinct phylogenetic position and predicts its environmental function.</title>
        <authorList>
            <person name="Lebedinsky A.V."/>
            <person name="Mardanov A.V."/>
            <person name="Gumerov V.M."/>
            <person name="Beletsky A.V."/>
            <person name="Kublanov I.V."/>
            <person name="Perevalova A.A."/>
            <person name="Bonch-Osmolovskaya E.A."/>
            <person name="Ravin N.V."/>
            <person name="Skryabin K.G."/>
        </authorList>
    </citation>
    <scope>NUCLEOTIDE SEQUENCE [LARGE SCALE GENOMIC DNA]</scope>
    <source>
        <strain evidence="2">DSM 19380 / VKM B-2539 / Kam940</strain>
    </source>
</reference>
<sequence length="96" mass="11514">MEMEKKYNQNERMKLEIISMIDENPSNWIKAAYFSDSEVSKIMEILYKLWEENNEKGFPIDYASNEQLKALYSKAKRYSSMKEEEAMKTVLERVEK</sequence>
<organism evidence="1 2">
    <name type="scientific">Fervidicoccus fontis (strain DSM 19380 / JCM 18336 / VKM B-2539 / Kam940)</name>
    <dbReference type="NCBI Taxonomy" id="1163730"/>
    <lineage>
        <taxon>Archaea</taxon>
        <taxon>Thermoproteota</taxon>
        <taxon>Thermoprotei</taxon>
        <taxon>Fervidicoccales</taxon>
        <taxon>Fervidicoccaceae</taxon>
        <taxon>Fervidicoccus</taxon>
    </lineage>
</organism>
<dbReference type="STRING" id="1163730.FFONT_1163"/>
<reference evidence="1 2" key="2">
    <citation type="journal article" date="2014" name="Extremophiles">
        <title>Analysis of the complete genome of Fervidococcus fontis confirms the distinct phylogenetic position of the order Fervidicoccales and suggests its environmental function.</title>
        <authorList>
            <person name="Lebedinsky A.V."/>
            <person name="Mardanov A.V."/>
            <person name="Kublanov I.V."/>
            <person name="Gumerov V.M."/>
            <person name="Beletsky A.V."/>
            <person name="Perevalova A.A."/>
            <person name="Bidzhieva S.Kh."/>
            <person name="Bonch-Osmolovskaya E.A."/>
            <person name="Skryabin K.G."/>
            <person name="Ravin N.V."/>
        </authorList>
    </citation>
    <scope>NUCLEOTIDE SEQUENCE [LARGE SCALE GENOMIC DNA]</scope>
    <source>
        <strain evidence="2">DSM 19380 / VKM B-2539 / Kam940</strain>
    </source>
</reference>
<evidence type="ECO:0000313" key="2">
    <source>
        <dbReference type="Proteomes" id="UP000007391"/>
    </source>
</evidence>
<gene>
    <name evidence="1" type="ordered locus">FFONT_1163</name>
</gene>
<dbReference type="InParanoid" id="I0A2E4"/>
<protein>
    <submittedName>
        <fullName evidence="1">Uncharacterized protein</fullName>
    </submittedName>
</protein>
<dbReference type="HOGENOM" id="CLU_173012_0_0_2"/>
<accession>I0A2E4</accession>
<proteinExistence type="predicted"/>
<evidence type="ECO:0000313" key="1">
    <source>
        <dbReference type="EMBL" id="AFH43151.1"/>
    </source>
</evidence>